<keyword evidence="3" id="KW-1185">Reference proteome</keyword>
<dbReference type="NCBIfam" id="TIGR03806">
    <property type="entry name" value="chp_HNE_0200"/>
    <property type="match status" value="1"/>
</dbReference>
<comment type="caution">
    <text evidence="2">The sequence shown here is derived from an EMBL/GenBank/DDBJ whole genome shotgun (WGS) entry which is preliminary data.</text>
</comment>
<dbReference type="SUPFAM" id="SSF46626">
    <property type="entry name" value="Cytochrome c"/>
    <property type="match status" value="1"/>
</dbReference>
<feature type="signal peptide" evidence="1">
    <location>
        <begin position="1"/>
        <end position="19"/>
    </location>
</feature>
<dbReference type="AlphaFoldDB" id="A0A5C6UA07"/>
<dbReference type="EMBL" id="VOPY01000002">
    <property type="protein sequence ID" value="TXC68696.1"/>
    <property type="molecule type" value="Genomic_DNA"/>
</dbReference>
<dbReference type="GO" id="GO:0009055">
    <property type="term" value="F:electron transfer activity"/>
    <property type="evidence" value="ECO:0007669"/>
    <property type="project" value="InterPro"/>
</dbReference>
<dbReference type="InterPro" id="IPR022269">
    <property type="entry name" value="SO_2930-like_C"/>
</dbReference>
<evidence type="ECO:0000313" key="2">
    <source>
        <dbReference type="EMBL" id="TXC68696.1"/>
    </source>
</evidence>
<dbReference type="GO" id="GO:0046872">
    <property type="term" value="F:metal ion binding"/>
    <property type="evidence" value="ECO:0007669"/>
    <property type="project" value="UniProtKB-KW"/>
</dbReference>
<gene>
    <name evidence="2" type="ORF">FSZ31_06855</name>
</gene>
<dbReference type="OrthoDB" id="338827at2"/>
<dbReference type="InterPro" id="IPR036909">
    <property type="entry name" value="Cyt_c-like_dom_sf"/>
</dbReference>
<evidence type="ECO:0000256" key="1">
    <source>
        <dbReference type="SAM" id="SignalP"/>
    </source>
</evidence>
<reference evidence="2 3" key="1">
    <citation type="submission" date="2019-08" db="EMBL/GenBank/DDBJ databases">
        <title>Sphingorhabdus soil sp. nov., isolated from arctic soil.</title>
        <authorList>
            <person name="Liu Y."/>
        </authorList>
    </citation>
    <scope>NUCLEOTIDE SEQUENCE [LARGE SCALE GENOMIC DNA]</scope>
    <source>
        <strain evidence="2 3">D-2Q-5-6</strain>
    </source>
</reference>
<sequence>MIRGVSLAAIGIATTLVLGATVPVAKVDDAAITAAGFPAQLSDYRFFGDAKARDPAEGVIPYRLNTPLFSDYAEKLRYLYIPDGRQAKANGEGLIALPVGSAIIKSFGYEHDGNLRLIETRVLLHRADGWLALPYVWNDAQDAAMLKLGGSRVPVTFIDPSGATRSISYAVPNKNQCKECHAVNGVVTPIGPKARNMDAAFLAQLVAAGKLDAEPKVAQRLPVWEDRANAPVEAVARAYLDANCAHCHRAEGSASNSGLSLGWEVADSVALGIGKRPTAAGRGSGDLDFDVAPGDPAHSILVHRMKRLEPGVAMPELGRATVHDEGVAAVAAWIARMR</sequence>
<evidence type="ECO:0008006" key="4">
    <source>
        <dbReference type="Google" id="ProtNLM"/>
    </source>
</evidence>
<keyword evidence="1" id="KW-0732">Signal</keyword>
<protein>
    <recommendedName>
        <fullName evidence="4">Cytochrome c domain-containing protein</fullName>
    </recommendedName>
</protein>
<organism evidence="2 3">
    <name type="scientific">Flavisphingopyxis soli</name>
    <dbReference type="NCBI Taxonomy" id="2601267"/>
    <lineage>
        <taxon>Bacteria</taxon>
        <taxon>Pseudomonadati</taxon>
        <taxon>Pseudomonadota</taxon>
        <taxon>Alphaproteobacteria</taxon>
        <taxon>Sphingomonadales</taxon>
        <taxon>Sphingopyxidaceae</taxon>
        <taxon>Flavisphingopyxis</taxon>
    </lineage>
</organism>
<dbReference type="Proteomes" id="UP000321129">
    <property type="component" value="Unassembled WGS sequence"/>
</dbReference>
<feature type="chain" id="PRO_5023024335" description="Cytochrome c domain-containing protein" evidence="1">
    <location>
        <begin position="20"/>
        <end position="338"/>
    </location>
</feature>
<proteinExistence type="predicted"/>
<dbReference type="GO" id="GO:0020037">
    <property type="term" value="F:heme binding"/>
    <property type="evidence" value="ECO:0007669"/>
    <property type="project" value="InterPro"/>
</dbReference>
<accession>A0A5C6UA07</accession>
<evidence type="ECO:0000313" key="3">
    <source>
        <dbReference type="Proteomes" id="UP000321129"/>
    </source>
</evidence>
<name>A0A5C6UA07_9SPHN</name>